<accession>F2GC93</accession>
<evidence type="ECO:0000313" key="2">
    <source>
        <dbReference type="Proteomes" id="UP000001870"/>
    </source>
</evidence>
<sequence length="213" mass="22441">MASGPKKQAALQGERDLYTQSIRDINEANKVLAAAQDPYLARVSKDNTQKLLNRANADANQATASMKTGNVLADLGINRAGATAEMRGATNARQLGKQDLDNKRLNALRVGKGMATTAQSGTSALAQTNTNEILQDMQRDAQKESNMISSVATLAMLGGMNYANNDGIFANGKFDMKTGQTTGRGWLGNFGAGNNGAKIVNMPTPTLGSFTGI</sequence>
<dbReference type="RefSeq" id="WP_012519341.1">
    <property type="nucleotide sequence ID" value="NC_011138.3"/>
</dbReference>
<reference evidence="1 2" key="1">
    <citation type="journal article" date="2008" name="ISME J.">
        <title>Comparative genomics of two ecotypes of the marine planktonic copiotroph Alteromonas macleodii suggests alternative lifestyles associated with different kinds of particulate organic matter.</title>
        <authorList>
            <person name="Ivars-Martinez E."/>
            <person name="Martin-Cuadrado A.B."/>
            <person name="D'Auria G."/>
            <person name="Mira A."/>
            <person name="Ferriera S."/>
            <person name="Johnson J."/>
            <person name="Friedman R."/>
            <person name="Rodriguez-Valera F."/>
        </authorList>
    </citation>
    <scope>NUCLEOTIDE SEQUENCE [LARGE SCALE GENOMIC DNA]</scope>
    <source>
        <strain evidence="2">DSM 17117 / CIP 110805 / LMG 28347 / Deep ecotype</strain>
    </source>
</reference>
<keyword evidence="2" id="KW-1185">Reference proteome</keyword>
<dbReference type="AlphaFoldDB" id="F2GC93"/>
<dbReference type="HOGENOM" id="CLU_1292201_0_0_6"/>
<gene>
    <name evidence="1" type="ordered locus">MADE_1014575</name>
</gene>
<evidence type="ECO:0000313" key="1">
    <source>
        <dbReference type="EMBL" id="AEA99049.1"/>
    </source>
</evidence>
<reference evidence="1 2" key="2">
    <citation type="journal article" date="2015" name="Antonie Van Leeuwenhoek">
        <title>Ecophysiological diversity of a novel member of the genus Alteromonas, and description of Alteromonas mediterranea sp. nov.</title>
        <authorList>
            <person name="Ivanova E.P."/>
            <person name="Lopez-Perez M."/>
            <person name="Zabalos M."/>
            <person name="Nguyen S.H."/>
            <person name="Webb H.K."/>
            <person name="Ryan J."/>
            <person name="Lagutin K."/>
            <person name="Vyssotski M."/>
            <person name="Crawford R.J."/>
            <person name="Rodriguez-Valera F."/>
        </authorList>
    </citation>
    <scope>NUCLEOTIDE SEQUENCE [LARGE SCALE GENOMIC DNA]</scope>
    <source>
        <strain evidence="2">DSM 17117 / CIP 110805 / LMG 28347 / Deep ecotype</strain>
    </source>
</reference>
<dbReference type="EMBL" id="CP001103">
    <property type="protein sequence ID" value="AEA99049.1"/>
    <property type="molecule type" value="Genomic_DNA"/>
</dbReference>
<name>F2GC93_ALTMD</name>
<organism evidence="1 2">
    <name type="scientific">Alteromonas mediterranea (strain DSM 17117 / CIP 110805 / LMG 28347 / Deep ecotype)</name>
    <dbReference type="NCBI Taxonomy" id="1774373"/>
    <lineage>
        <taxon>Bacteria</taxon>
        <taxon>Pseudomonadati</taxon>
        <taxon>Pseudomonadota</taxon>
        <taxon>Gammaproteobacteria</taxon>
        <taxon>Alteromonadales</taxon>
        <taxon>Alteromonadaceae</taxon>
        <taxon>Alteromonas/Salinimonas group</taxon>
        <taxon>Alteromonas</taxon>
    </lineage>
</organism>
<dbReference type="KEGG" id="amc:MADE_1014575"/>
<dbReference type="Proteomes" id="UP000001870">
    <property type="component" value="Chromosome"/>
</dbReference>
<proteinExistence type="predicted"/>
<protein>
    <submittedName>
        <fullName evidence="1">Uncharacterized protein</fullName>
    </submittedName>
</protein>